<dbReference type="AlphaFoldDB" id="A0A0V1M6Q3"/>
<comment type="subcellular location">
    <subcellularLocation>
        <location evidence="1">Secreted</location>
    </subcellularLocation>
</comment>
<dbReference type="EMBL" id="JYDO01000216">
    <property type="protein sequence ID" value="KRZ66958.1"/>
    <property type="molecule type" value="Genomic_DNA"/>
</dbReference>
<sequence length="224" mass="25771">MTVICKIRSDLSTSAIKYECYILSERISASTVLMKLQMWRKPPTRRRWTLAIGHHSRLISGLSTVPFNCDITTIFLSIVIITLKSMTICIPTSVLSKTEDSSGFETIGVYDDGEYLDDYFELTKRDLEPIYTDLRSVPSFLRFGRSMNNPFMRSVLEPNFIRFGRNSPNFLRFGRAAAANFLRFGRASPNFLRFGKASPNFLRFGRDLDLNRQYRAAPNFLRFG</sequence>
<evidence type="ECO:0000313" key="7">
    <source>
        <dbReference type="EMBL" id="KRZ66958.1"/>
    </source>
</evidence>
<reference evidence="7 8" key="1">
    <citation type="submission" date="2015-01" db="EMBL/GenBank/DDBJ databases">
        <title>Evolution of Trichinella species and genotypes.</title>
        <authorList>
            <person name="Korhonen P.K."/>
            <person name="Edoardo P."/>
            <person name="Giuseppe L.R."/>
            <person name="Gasser R.B."/>
        </authorList>
    </citation>
    <scope>NUCLEOTIDE SEQUENCE [LARGE SCALE GENOMIC DNA]</scope>
    <source>
        <strain evidence="7">ISS1980</strain>
    </source>
</reference>
<keyword evidence="6 7" id="KW-0527">Neuropeptide</keyword>
<dbReference type="GO" id="GO:0005576">
    <property type="term" value="C:extracellular region"/>
    <property type="evidence" value="ECO:0007669"/>
    <property type="project" value="UniProtKB-SubCell"/>
</dbReference>
<evidence type="ECO:0000256" key="1">
    <source>
        <dbReference type="ARBA" id="ARBA00004613"/>
    </source>
</evidence>
<gene>
    <name evidence="7" type="primary">flp-1</name>
    <name evidence="7" type="ORF">T10_8944</name>
</gene>
<evidence type="ECO:0000256" key="4">
    <source>
        <dbReference type="ARBA" id="ARBA00022685"/>
    </source>
</evidence>
<evidence type="ECO:0000256" key="6">
    <source>
        <dbReference type="ARBA" id="ARBA00023320"/>
    </source>
</evidence>
<keyword evidence="3" id="KW-0964">Secreted</keyword>
<evidence type="ECO:0000313" key="8">
    <source>
        <dbReference type="Proteomes" id="UP000054843"/>
    </source>
</evidence>
<evidence type="ECO:0000256" key="3">
    <source>
        <dbReference type="ARBA" id="ARBA00022525"/>
    </source>
</evidence>
<dbReference type="Pfam" id="PF01581">
    <property type="entry name" value="FARP"/>
    <property type="match status" value="8"/>
</dbReference>
<organism evidence="7 8">
    <name type="scientific">Trichinella papuae</name>
    <dbReference type="NCBI Taxonomy" id="268474"/>
    <lineage>
        <taxon>Eukaryota</taxon>
        <taxon>Metazoa</taxon>
        <taxon>Ecdysozoa</taxon>
        <taxon>Nematoda</taxon>
        <taxon>Enoplea</taxon>
        <taxon>Dorylaimia</taxon>
        <taxon>Trichinellida</taxon>
        <taxon>Trichinellidae</taxon>
        <taxon>Trichinella</taxon>
    </lineage>
</organism>
<comment type="similarity">
    <text evidence="2">Belongs to the FARP (FMRFamide related peptide) family.</text>
</comment>
<name>A0A0V1M6Q3_9BILA</name>
<proteinExistence type="inferred from homology"/>
<dbReference type="Proteomes" id="UP000054843">
    <property type="component" value="Unassembled WGS sequence"/>
</dbReference>
<keyword evidence="4" id="KW-0165">Cleavage on pair of basic residues</keyword>
<comment type="caution">
    <text evidence="7">The sequence shown here is derived from an EMBL/GenBank/DDBJ whole genome shotgun (WGS) entry which is preliminary data.</text>
</comment>
<evidence type="ECO:0000256" key="2">
    <source>
        <dbReference type="ARBA" id="ARBA00006356"/>
    </source>
</evidence>
<dbReference type="GO" id="GO:0007218">
    <property type="term" value="P:neuropeptide signaling pathway"/>
    <property type="evidence" value="ECO:0007669"/>
    <property type="project" value="UniProtKB-KW"/>
</dbReference>
<keyword evidence="8" id="KW-1185">Reference proteome</keyword>
<keyword evidence="5" id="KW-0027">Amidation</keyword>
<dbReference type="InterPro" id="IPR051041">
    <property type="entry name" value="FMRFamide-related_np"/>
</dbReference>
<dbReference type="PANTHER" id="PTHR20986">
    <property type="entry name" value="FMRFAMIDE-RELATED PEPTIDES"/>
    <property type="match status" value="1"/>
</dbReference>
<accession>A0A0V1M6Q3</accession>
<protein>
    <submittedName>
        <fullName evidence="7">FMRFamide-like neuropeptides 1</fullName>
    </submittedName>
</protein>
<dbReference type="STRING" id="268474.A0A0V1M6Q3"/>
<dbReference type="PANTHER" id="PTHR20986:SF24">
    <property type="entry name" value="FMRFAMIDE-LIKE NEUROPEPTIDES 1"/>
    <property type="match status" value="1"/>
</dbReference>
<dbReference type="InterPro" id="IPR002544">
    <property type="entry name" value="FMRFamid-related_peptide-like"/>
</dbReference>
<evidence type="ECO:0000256" key="5">
    <source>
        <dbReference type="ARBA" id="ARBA00022815"/>
    </source>
</evidence>